<dbReference type="GO" id="GO:0005886">
    <property type="term" value="C:plasma membrane"/>
    <property type="evidence" value="ECO:0007669"/>
    <property type="project" value="TreeGrafter"/>
</dbReference>
<dbReference type="Proteomes" id="UP000298030">
    <property type="component" value="Unassembled WGS sequence"/>
</dbReference>
<accession>A0A4Y7TZX6</accession>
<feature type="transmembrane region" description="Helical" evidence="9">
    <location>
        <begin position="31"/>
        <end position="54"/>
    </location>
</feature>
<dbReference type="GO" id="GO:0031505">
    <property type="term" value="P:fungal-type cell wall organization"/>
    <property type="evidence" value="ECO:0007669"/>
    <property type="project" value="UniProtKB-ARBA"/>
</dbReference>
<dbReference type="PANTHER" id="PTHR31361:SF15">
    <property type="entry name" value="GH16 DOMAIN-CONTAINING PROTEIN"/>
    <property type="match status" value="1"/>
</dbReference>
<evidence type="ECO:0000256" key="3">
    <source>
        <dbReference type="ARBA" id="ARBA00022692"/>
    </source>
</evidence>
<dbReference type="FunFam" id="2.60.120.200:FF:000135">
    <property type="entry name" value="Related to KRE6-glucan synthase subunit"/>
    <property type="match status" value="1"/>
</dbReference>
<feature type="domain" description="GH16" evidence="10">
    <location>
        <begin position="79"/>
        <end position="463"/>
    </location>
</feature>
<dbReference type="GO" id="GO:0015926">
    <property type="term" value="F:glucosidase activity"/>
    <property type="evidence" value="ECO:0007669"/>
    <property type="project" value="TreeGrafter"/>
</dbReference>
<evidence type="ECO:0000256" key="2">
    <source>
        <dbReference type="ARBA" id="ARBA00010962"/>
    </source>
</evidence>
<dbReference type="SUPFAM" id="SSF49899">
    <property type="entry name" value="Concanavalin A-like lectins/glucanases"/>
    <property type="match status" value="1"/>
</dbReference>
<keyword evidence="5 9" id="KW-1133">Transmembrane helix</keyword>
<evidence type="ECO:0000256" key="8">
    <source>
        <dbReference type="ARBA" id="ARBA00023316"/>
    </source>
</evidence>
<keyword evidence="12" id="KW-1185">Reference proteome</keyword>
<gene>
    <name evidence="11" type="ORF">FA13DRAFT_1619182</name>
</gene>
<keyword evidence="4" id="KW-0735">Signal-anchor</keyword>
<protein>
    <submittedName>
        <fullName evidence="11">Glycoside hydrolase family 16 protein</fullName>
    </submittedName>
</protein>
<dbReference type="PANTHER" id="PTHR31361">
    <property type="entry name" value="BETA-GLUCAN SYNTHESIS-ASSOCIATED PROTEIN KRE6-RELATED"/>
    <property type="match status" value="1"/>
</dbReference>
<dbReference type="GO" id="GO:0006078">
    <property type="term" value="P:(1-&gt;6)-beta-D-glucan biosynthetic process"/>
    <property type="evidence" value="ECO:0007669"/>
    <property type="project" value="TreeGrafter"/>
</dbReference>
<keyword evidence="8" id="KW-0961">Cell wall biogenesis/degradation</keyword>
<dbReference type="Gene3D" id="2.60.120.200">
    <property type="match status" value="1"/>
</dbReference>
<evidence type="ECO:0000256" key="5">
    <source>
        <dbReference type="ARBA" id="ARBA00022989"/>
    </source>
</evidence>
<keyword evidence="11" id="KW-0378">Hydrolase</keyword>
<dbReference type="PROSITE" id="PS51762">
    <property type="entry name" value="GH16_2"/>
    <property type="match status" value="1"/>
</dbReference>
<proteinExistence type="inferred from homology"/>
<organism evidence="11 12">
    <name type="scientific">Coprinellus micaceus</name>
    <name type="common">Glistening ink-cap mushroom</name>
    <name type="synonym">Coprinus micaceus</name>
    <dbReference type="NCBI Taxonomy" id="71717"/>
    <lineage>
        <taxon>Eukaryota</taxon>
        <taxon>Fungi</taxon>
        <taxon>Dikarya</taxon>
        <taxon>Basidiomycota</taxon>
        <taxon>Agaricomycotina</taxon>
        <taxon>Agaricomycetes</taxon>
        <taxon>Agaricomycetidae</taxon>
        <taxon>Agaricales</taxon>
        <taxon>Agaricineae</taxon>
        <taxon>Psathyrellaceae</taxon>
        <taxon>Coprinellus</taxon>
    </lineage>
</organism>
<evidence type="ECO:0000256" key="7">
    <source>
        <dbReference type="ARBA" id="ARBA00023180"/>
    </source>
</evidence>
<comment type="caution">
    <text evidence="11">The sequence shown here is derived from an EMBL/GenBank/DDBJ whole genome shotgun (WGS) entry which is preliminary data.</text>
</comment>
<evidence type="ECO:0000256" key="6">
    <source>
        <dbReference type="ARBA" id="ARBA00023136"/>
    </source>
</evidence>
<sequence>MWDREPDLDDALHNPDPRRDNSWTPFSWRGWVNASALIILTGALLMLFIGYPAWLWSKKGHQSFNGFNIGGINGSGQIPEFPQLPRLIDPDTPDEVYTRTGHDGHKYNLVFSDEFNRDGRTFWPGDDPFWEAMDFHYWPTDDWEWYDPQQITTEGGHLVFTIEQKISHDLNFVSGMLQSWNKLCFTTGYIEVAVSLPLTPRQFGLWPGAWTLGNLGRAGYGATTEGMWPYTYDTCDLGTFPNQTGLDGAPGPDVLGTGNNKLSTLPGQRLSACTCPGSDHPGPRHNVGRGAPEVDILEAEIDRSRWVGRASQSLQVAPFNAAYRVVQDEPATTIYNRTITHINEYEGGPYQQAVSALTELDDKYYGGDEFNVMGFELWSNPDRRSEGYITWFADGKPTWTVTPETIGADTRAQIGPRLIPEEPLYVILNLGISKSFQDPDFENLRFPAQMKVDYVRIYQRPEAKDGLTCDPPNRPTAKYITDHLNAYMNPNLTIWANASYTFPRNSLLDGC</sequence>
<dbReference type="InterPro" id="IPR013320">
    <property type="entry name" value="ConA-like_dom_sf"/>
</dbReference>
<dbReference type="CDD" id="cd02180">
    <property type="entry name" value="GH16_fungal_KRE6_glucanase"/>
    <property type="match status" value="1"/>
</dbReference>
<dbReference type="Pfam" id="PF03935">
    <property type="entry name" value="SKN1_KRE6_Sbg1"/>
    <property type="match status" value="1"/>
</dbReference>
<dbReference type="GO" id="GO:0005789">
    <property type="term" value="C:endoplasmic reticulum membrane"/>
    <property type="evidence" value="ECO:0007669"/>
    <property type="project" value="TreeGrafter"/>
</dbReference>
<keyword evidence="6 9" id="KW-0472">Membrane</keyword>
<evidence type="ECO:0000313" key="11">
    <source>
        <dbReference type="EMBL" id="TEB39747.1"/>
    </source>
</evidence>
<evidence type="ECO:0000256" key="4">
    <source>
        <dbReference type="ARBA" id="ARBA00022968"/>
    </source>
</evidence>
<name>A0A4Y7TZX6_COPMI</name>
<dbReference type="AlphaFoldDB" id="A0A4Y7TZX6"/>
<dbReference type="OrthoDB" id="412647at2759"/>
<evidence type="ECO:0000256" key="1">
    <source>
        <dbReference type="ARBA" id="ARBA00004606"/>
    </source>
</evidence>
<reference evidence="11 12" key="1">
    <citation type="journal article" date="2019" name="Nat. Ecol. Evol.">
        <title>Megaphylogeny resolves global patterns of mushroom evolution.</title>
        <authorList>
            <person name="Varga T."/>
            <person name="Krizsan K."/>
            <person name="Foldi C."/>
            <person name="Dima B."/>
            <person name="Sanchez-Garcia M."/>
            <person name="Sanchez-Ramirez S."/>
            <person name="Szollosi G.J."/>
            <person name="Szarkandi J.G."/>
            <person name="Papp V."/>
            <person name="Albert L."/>
            <person name="Andreopoulos W."/>
            <person name="Angelini C."/>
            <person name="Antonin V."/>
            <person name="Barry K.W."/>
            <person name="Bougher N.L."/>
            <person name="Buchanan P."/>
            <person name="Buyck B."/>
            <person name="Bense V."/>
            <person name="Catcheside P."/>
            <person name="Chovatia M."/>
            <person name="Cooper J."/>
            <person name="Damon W."/>
            <person name="Desjardin D."/>
            <person name="Finy P."/>
            <person name="Geml J."/>
            <person name="Haridas S."/>
            <person name="Hughes K."/>
            <person name="Justo A."/>
            <person name="Karasinski D."/>
            <person name="Kautmanova I."/>
            <person name="Kiss B."/>
            <person name="Kocsube S."/>
            <person name="Kotiranta H."/>
            <person name="LaButti K.M."/>
            <person name="Lechner B.E."/>
            <person name="Liimatainen K."/>
            <person name="Lipzen A."/>
            <person name="Lukacs Z."/>
            <person name="Mihaltcheva S."/>
            <person name="Morgado L.N."/>
            <person name="Niskanen T."/>
            <person name="Noordeloos M.E."/>
            <person name="Ohm R.A."/>
            <person name="Ortiz-Santana B."/>
            <person name="Ovrebo C."/>
            <person name="Racz N."/>
            <person name="Riley R."/>
            <person name="Savchenko A."/>
            <person name="Shiryaev A."/>
            <person name="Soop K."/>
            <person name="Spirin V."/>
            <person name="Szebenyi C."/>
            <person name="Tomsovsky M."/>
            <person name="Tulloss R.E."/>
            <person name="Uehling J."/>
            <person name="Grigoriev I.V."/>
            <person name="Vagvolgyi C."/>
            <person name="Papp T."/>
            <person name="Martin F.M."/>
            <person name="Miettinen O."/>
            <person name="Hibbett D.S."/>
            <person name="Nagy L.G."/>
        </authorList>
    </citation>
    <scope>NUCLEOTIDE SEQUENCE [LARGE SCALE GENOMIC DNA]</scope>
    <source>
        <strain evidence="11 12">FP101781</strain>
    </source>
</reference>
<evidence type="ECO:0000313" key="12">
    <source>
        <dbReference type="Proteomes" id="UP000298030"/>
    </source>
</evidence>
<dbReference type="FunFam" id="2.60.120.200:FF:000140">
    <property type="entry name" value="Beta-glucan synthesis-associated protein"/>
    <property type="match status" value="1"/>
</dbReference>
<comment type="subcellular location">
    <subcellularLocation>
        <location evidence="1">Membrane</location>
        <topology evidence="1">Single-pass type II membrane protein</topology>
    </subcellularLocation>
</comment>
<keyword evidence="7" id="KW-0325">Glycoprotein</keyword>
<evidence type="ECO:0000259" key="10">
    <source>
        <dbReference type="PROSITE" id="PS51762"/>
    </source>
</evidence>
<keyword evidence="3 9" id="KW-0812">Transmembrane</keyword>
<dbReference type="InterPro" id="IPR005629">
    <property type="entry name" value="Skn1/Kre6/Sbg1"/>
</dbReference>
<comment type="similarity">
    <text evidence="2">Belongs to the SKN1/KRE6 family.</text>
</comment>
<dbReference type="EMBL" id="QPFP01000001">
    <property type="protein sequence ID" value="TEB39747.1"/>
    <property type="molecule type" value="Genomic_DNA"/>
</dbReference>
<evidence type="ECO:0000256" key="9">
    <source>
        <dbReference type="SAM" id="Phobius"/>
    </source>
</evidence>
<dbReference type="InterPro" id="IPR000757">
    <property type="entry name" value="Beta-glucanase-like"/>
</dbReference>
<dbReference type="STRING" id="71717.A0A4Y7TZX6"/>